<comment type="caution">
    <text evidence="1">The sequence shown here is derived from an EMBL/GenBank/DDBJ whole genome shotgun (WGS) entry which is preliminary data.</text>
</comment>
<accession>A0A0F9UJ87</accession>
<reference evidence="1" key="1">
    <citation type="journal article" date="2015" name="Nature">
        <title>Complex archaea that bridge the gap between prokaryotes and eukaryotes.</title>
        <authorList>
            <person name="Spang A."/>
            <person name="Saw J.H."/>
            <person name="Jorgensen S.L."/>
            <person name="Zaremba-Niedzwiedzka K."/>
            <person name="Martijn J."/>
            <person name="Lind A.E."/>
            <person name="van Eijk R."/>
            <person name="Schleper C."/>
            <person name="Guy L."/>
            <person name="Ettema T.J."/>
        </authorList>
    </citation>
    <scope>NUCLEOTIDE SEQUENCE</scope>
</reference>
<dbReference type="AlphaFoldDB" id="A0A0F9UJ87"/>
<gene>
    <name evidence="1" type="ORF">LCGC14_0258720</name>
</gene>
<organism evidence="1">
    <name type="scientific">marine sediment metagenome</name>
    <dbReference type="NCBI Taxonomy" id="412755"/>
    <lineage>
        <taxon>unclassified sequences</taxon>
        <taxon>metagenomes</taxon>
        <taxon>ecological metagenomes</taxon>
    </lineage>
</organism>
<name>A0A0F9UJ87_9ZZZZ</name>
<protein>
    <submittedName>
        <fullName evidence="1">Uncharacterized protein</fullName>
    </submittedName>
</protein>
<dbReference type="EMBL" id="LAZR01000138">
    <property type="protein sequence ID" value="KKN87417.1"/>
    <property type="molecule type" value="Genomic_DNA"/>
</dbReference>
<sequence>MSFASGPKVRGALINEDTGEAQGFMFNPRQLVASIQVNWDKAPGIGASFERLGYRNTSNPEFNLTLLHNLTAWIARTRKPGETINATSAAEIRTEFERHRNFLIALCYPRGRWNDVLRRSPPTALLMWPGYLAIRVVINSLQLTDKDFNEKSKPIVFEAACVFQEHRIYRLTSADAYRKGFMRAEQG</sequence>
<proteinExistence type="predicted"/>
<evidence type="ECO:0000313" key="1">
    <source>
        <dbReference type="EMBL" id="KKN87417.1"/>
    </source>
</evidence>